<reference evidence="3" key="1">
    <citation type="submission" date="2022-05" db="EMBL/GenBank/DDBJ databases">
        <authorList>
            <person name="Sun X."/>
        </authorList>
    </citation>
    <scope>NUCLEOTIDE SEQUENCE</scope>
    <source>
        <strain evidence="3">Ai-910</strain>
    </source>
</reference>
<gene>
    <name evidence="3" type="ORF">M9189_04715</name>
</gene>
<keyword evidence="4" id="KW-1185">Reference proteome</keyword>
<dbReference type="CDD" id="cd07302">
    <property type="entry name" value="CHD"/>
    <property type="match status" value="1"/>
</dbReference>
<dbReference type="CDD" id="cd00077">
    <property type="entry name" value="HDc"/>
    <property type="match status" value="1"/>
</dbReference>
<evidence type="ECO:0000313" key="4">
    <source>
        <dbReference type="Proteomes" id="UP001056426"/>
    </source>
</evidence>
<dbReference type="PANTHER" id="PTHR45655">
    <property type="entry name" value="GUANYLATE CYCLASE SOLUBLE SUBUNIT BETA-2"/>
    <property type="match status" value="1"/>
</dbReference>
<dbReference type="InterPro" id="IPR006674">
    <property type="entry name" value="HD_domain"/>
</dbReference>
<dbReference type="InterPro" id="IPR003607">
    <property type="entry name" value="HD/PDEase_dom"/>
</dbReference>
<dbReference type="PROSITE" id="PS50125">
    <property type="entry name" value="GUANYLATE_CYCLASE_2"/>
    <property type="match status" value="1"/>
</dbReference>
<dbReference type="GO" id="GO:0019934">
    <property type="term" value="P:cGMP-mediated signaling"/>
    <property type="evidence" value="ECO:0007669"/>
    <property type="project" value="TreeGrafter"/>
</dbReference>
<dbReference type="Gene3D" id="3.30.70.1230">
    <property type="entry name" value="Nucleotide cyclase"/>
    <property type="match status" value="1"/>
</dbReference>
<evidence type="ECO:0000313" key="3">
    <source>
        <dbReference type="EMBL" id="URW80652.1"/>
    </source>
</evidence>
<organism evidence="3 4">
    <name type="scientific">Xiashengella succiniciproducens</name>
    <dbReference type="NCBI Taxonomy" id="2949635"/>
    <lineage>
        <taxon>Bacteria</taxon>
        <taxon>Pseudomonadati</taxon>
        <taxon>Bacteroidota</taxon>
        <taxon>Bacteroidia</taxon>
        <taxon>Marinilabiliales</taxon>
        <taxon>Marinilabiliaceae</taxon>
        <taxon>Xiashengella</taxon>
    </lineage>
</organism>
<dbReference type="PANTHER" id="PTHR45655:SF13">
    <property type="entry name" value="SOLUBLE GUANYLATE CYCLASE GCY-32-RELATED"/>
    <property type="match status" value="1"/>
</dbReference>
<dbReference type="EMBL" id="CP098400">
    <property type="protein sequence ID" value="URW80652.1"/>
    <property type="molecule type" value="Genomic_DNA"/>
</dbReference>
<dbReference type="InterPro" id="IPR029787">
    <property type="entry name" value="Nucleotide_cyclase"/>
</dbReference>
<proteinExistence type="predicted"/>
<dbReference type="InterPro" id="IPR001054">
    <property type="entry name" value="A/G_cyclase"/>
</dbReference>
<feature type="domain" description="Guanylate cyclase" evidence="2">
    <location>
        <begin position="81"/>
        <end position="209"/>
    </location>
</feature>
<dbReference type="AlphaFoldDB" id="A0A9J6ZRT3"/>
<dbReference type="GO" id="GO:0070482">
    <property type="term" value="P:response to oxygen levels"/>
    <property type="evidence" value="ECO:0007669"/>
    <property type="project" value="TreeGrafter"/>
</dbReference>
<dbReference type="SUPFAM" id="SSF109604">
    <property type="entry name" value="HD-domain/PDEase-like"/>
    <property type="match status" value="1"/>
</dbReference>
<dbReference type="Proteomes" id="UP001056426">
    <property type="component" value="Chromosome"/>
</dbReference>
<reference evidence="3" key="2">
    <citation type="submission" date="2022-06" db="EMBL/GenBank/DDBJ databases">
        <title>Xiashengella guii gen. nov. sp. nov., a bacterium isolated form anaerobic digestion tank.</title>
        <authorList>
            <person name="Huang H."/>
        </authorList>
    </citation>
    <scope>NUCLEOTIDE SEQUENCE</scope>
    <source>
        <strain evidence="3">Ai-910</strain>
    </source>
</reference>
<evidence type="ECO:0000256" key="1">
    <source>
        <dbReference type="SAM" id="Coils"/>
    </source>
</evidence>
<protein>
    <submittedName>
        <fullName evidence="3">HD domain-containing protein</fullName>
    </submittedName>
</protein>
<dbReference type="SUPFAM" id="SSF55073">
    <property type="entry name" value="Nucleotide cyclase"/>
    <property type="match status" value="1"/>
</dbReference>
<name>A0A9J6ZRT3_9BACT</name>
<accession>A0A9J6ZRT3</accession>
<dbReference type="KEGG" id="alkq:M9189_04715"/>
<dbReference type="GO" id="GO:0004383">
    <property type="term" value="F:guanylate cyclase activity"/>
    <property type="evidence" value="ECO:0007669"/>
    <property type="project" value="TreeGrafter"/>
</dbReference>
<keyword evidence="1" id="KW-0175">Coiled coil</keyword>
<evidence type="ECO:0000259" key="2">
    <source>
        <dbReference type="PROSITE" id="PS50125"/>
    </source>
</evidence>
<dbReference type="Gene3D" id="1.10.3210.10">
    <property type="entry name" value="Hypothetical protein af1432"/>
    <property type="match status" value="1"/>
</dbReference>
<sequence length="476" mass="55099">MKLLLNDLFLMDEPESYIERIQRLASQNRELKEQLDEMVKRFNNLDEVNQHFQSSLVKYSSEDEANAKDKRRASRRIKTVSILFVSINGFDQLYKMEDQVYLVDQLDELIMDLEDIAFEYNVVRLKSYGDNMIFAAGLQGENRTNPIDMIRVAIEMQAAAAAKKTPDGRQFWNLKIGIHTGPVVATPGNNNSTDYNFSGDSINFACRVGEAAPLNSIIVTGMTSELIKEFFKIRELGSLPVKYKGSLNIYGVDGLLPELMDLSSSLLPNHNFRVKYLTLKFMDIQEELLDYLEQKLPRNLYYHNIKHTIDVTTEVELIGWAEGVSDEEILLLKLAALFHDAGHTISYKDHEYYSTVMAREKLAAYDFTQEQIDTVCRLIMATKMPPNPQDILEQIMCDSDLDYLGRTDFIPVSNSLYMELQERNMIGTWQEWNELQLRFITNHQYYTNTAIQLREVNKQQQIERLEQLIKESVPQF</sequence>
<dbReference type="GO" id="GO:0008074">
    <property type="term" value="C:guanylate cyclase complex, soluble"/>
    <property type="evidence" value="ECO:0007669"/>
    <property type="project" value="TreeGrafter"/>
</dbReference>
<feature type="coiled-coil region" evidence="1">
    <location>
        <begin position="21"/>
        <end position="48"/>
    </location>
</feature>
<dbReference type="GO" id="GO:0004016">
    <property type="term" value="F:adenylate cyclase activity"/>
    <property type="evidence" value="ECO:0007669"/>
    <property type="project" value="UniProtKB-ARBA"/>
</dbReference>
<dbReference type="SMART" id="SM00044">
    <property type="entry name" value="CYCc"/>
    <property type="match status" value="1"/>
</dbReference>
<dbReference type="Pfam" id="PF01966">
    <property type="entry name" value="HD"/>
    <property type="match status" value="1"/>
</dbReference>
<dbReference type="Pfam" id="PF00211">
    <property type="entry name" value="Guanylate_cyc"/>
    <property type="match status" value="1"/>
</dbReference>
<dbReference type="RefSeq" id="WP_250725028.1">
    <property type="nucleotide sequence ID" value="NZ_CP098400.1"/>
</dbReference>